<evidence type="ECO:0000256" key="7">
    <source>
        <dbReference type="ARBA" id="ARBA00023136"/>
    </source>
</evidence>
<feature type="transmembrane region" description="Helical" evidence="8">
    <location>
        <begin position="56"/>
        <end position="75"/>
    </location>
</feature>
<feature type="transmembrane region" description="Helical" evidence="8">
    <location>
        <begin position="81"/>
        <end position="99"/>
    </location>
</feature>
<gene>
    <name evidence="9" type="ORF">J2S03_003363</name>
</gene>
<evidence type="ECO:0000256" key="2">
    <source>
        <dbReference type="ARBA" id="ARBA00010735"/>
    </source>
</evidence>
<comment type="caution">
    <text evidence="9">The sequence shown here is derived from an EMBL/GenBank/DDBJ whole genome shotgun (WGS) entry which is preliminary data.</text>
</comment>
<comment type="similarity">
    <text evidence="2">Belongs to the AzlC family.</text>
</comment>
<evidence type="ECO:0000256" key="8">
    <source>
        <dbReference type="SAM" id="Phobius"/>
    </source>
</evidence>
<evidence type="ECO:0000256" key="4">
    <source>
        <dbReference type="ARBA" id="ARBA00022475"/>
    </source>
</evidence>
<dbReference type="InterPro" id="IPR011606">
    <property type="entry name" value="Brnchd-chn_aa_trnsp_permease"/>
</dbReference>
<feature type="transmembrane region" description="Helical" evidence="8">
    <location>
        <begin position="204"/>
        <end position="221"/>
    </location>
</feature>
<keyword evidence="10" id="KW-1185">Reference proteome</keyword>
<dbReference type="EMBL" id="JAUSTP010000047">
    <property type="protein sequence ID" value="MDQ0191492.1"/>
    <property type="molecule type" value="Genomic_DNA"/>
</dbReference>
<dbReference type="RefSeq" id="WP_274456673.1">
    <property type="nucleotide sequence ID" value="NZ_CP067097.1"/>
</dbReference>
<evidence type="ECO:0000256" key="3">
    <source>
        <dbReference type="ARBA" id="ARBA00022448"/>
    </source>
</evidence>
<evidence type="ECO:0000256" key="5">
    <source>
        <dbReference type="ARBA" id="ARBA00022692"/>
    </source>
</evidence>
<feature type="transmembrane region" description="Helical" evidence="8">
    <location>
        <begin position="145"/>
        <end position="168"/>
    </location>
</feature>
<organism evidence="9 10">
    <name type="scientific">Alicyclobacillus cycloheptanicus</name>
    <dbReference type="NCBI Taxonomy" id="1457"/>
    <lineage>
        <taxon>Bacteria</taxon>
        <taxon>Bacillati</taxon>
        <taxon>Bacillota</taxon>
        <taxon>Bacilli</taxon>
        <taxon>Bacillales</taxon>
        <taxon>Alicyclobacillaceae</taxon>
        <taxon>Alicyclobacillus</taxon>
    </lineage>
</organism>
<reference evidence="9 10" key="1">
    <citation type="submission" date="2023-07" db="EMBL/GenBank/DDBJ databases">
        <title>Genomic Encyclopedia of Type Strains, Phase IV (KMG-IV): sequencing the most valuable type-strain genomes for metagenomic binning, comparative biology and taxonomic classification.</title>
        <authorList>
            <person name="Goeker M."/>
        </authorList>
    </citation>
    <scope>NUCLEOTIDE SEQUENCE [LARGE SCALE GENOMIC DNA]</scope>
    <source>
        <strain evidence="9 10">DSM 4006</strain>
    </source>
</reference>
<keyword evidence="6 8" id="KW-1133">Transmembrane helix</keyword>
<keyword evidence="4" id="KW-1003">Cell membrane</keyword>
<dbReference type="PANTHER" id="PTHR34979">
    <property type="entry name" value="INNER MEMBRANE PROTEIN YGAZ"/>
    <property type="match status" value="1"/>
</dbReference>
<keyword evidence="3" id="KW-0813">Transport</keyword>
<proteinExistence type="inferred from homology"/>
<dbReference type="Proteomes" id="UP001232973">
    <property type="component" value="Unassembled WGS sequence"/>
</dbReference>
<feature type="transmembrane region" description="Helical" evidence="8">
    <location>
        <begin position="32"/>
        <end position="49"/>
    </location>
</feature>
<keyword evidence="7 8" id="KW-0472">Membrane</keyword>
<evidence type="ECO:0000313" key="10">
    <source>
        <dbReference type="Proteomes" id="UP001232973"/>
    </source>
</evidence>
<comment type="subcellular location">
    <subcellularLocation>
        <location evidence="1">Cell membrane</location>
        <topology evidence="1">Multi-pass membrane protein</topology>
    </subcellularLocation>
</comment>
<dbReference type="PANTHER" id="PTHR34979:SF1">
    <property type="entry name" value="INNER MEMBRANE PROTEIN YGAZ"/>
    <property type="match status" value="1"/>
</dbReference>
<sequence length="242" mass="25470">MPTSNVQYTHNNASVAQPISWQKDFARALADGFPLSVSVFAYGFAYGALARSTNHLGFSSAMALSIFVFAGASQFSILSLLHQGATTIAIVVGTFLLNARQMLYGLTLGPSLTRLRPRRLSWLAHGLTDESFSIMAVASQSRPITAAYMAGAGSAIFFPWQISSALGFLAGGLIGDPSRYGLDFAYIGAFLGLLAAQLKHRSHVIAAILAAVVAIVVYRAWGSSGAILAGAAVSFGYGVTRK</sequence>
<accession>A0ABT9XMP3</accession>
<evidence type="ECO:0000256" key="1">
    <source>
        <dbReference type="ARBA" id="ARBA00004651"/>
    </source>
</evidence>
<feature type="transmembrane region" description="Helical" evidence="8">
    <location>
        <begin position="180"/>
        <end position="198"/>
    </location>
</feature>
<name>A0ABT9XMP3_9BACL</name>
<keyword evidence="5 8" id="KW-0812">Transmembrane</keyword>
<evidence type="ECO:0000256" key="6">
    <source>
        <dbReference type="ARBA" id="ARBA00022989"/>
    </source>
</evidence>
<dbReference type="Pfam" id="PF03591">
    <property type="entry name" value="AzlC"/>
    <property type="match status" value="1"/>
</dbReference>
<protein>
    <submittedName>
        <fullName evidence="9">4-azaleucine resistance transporter AzlC</fullName>
    </submittedName>
</protein>
<evidence type="ECO:0000313" key="9">
    <source>
        <dbReference type="EMBL" id="MDQ0191492.1"/>
    </source>
</evidence>